<evidence type="ECO:0000313" key="5">
    <source>
        <dbReference type="Proteomes" id="UP001164746"/>
    </source>
</evidence>
<keyword evidence="2" id="KW-1133">Transmembrane helix</keyword>
<dbReference type="Proteomes" id="UP001164746">
    <property type="component" value="Chromosome 8"/>
</dbReference>
<feature type="signal peptide" evidence="3">
    <location>
        <begin position="1"/>
        <end position="19"/>
    </location>
</feature>
<sequence length="791" mass="88787">MDFLTALITLSCLCILADAQSGANYKLCQDKRIELTGVGHNATMVYSRQDSGSNPCVLHIKSCANCRIKLKPDPNVNFSFKCPGQADSGNRFTCTLSCDYLYIFDKYYKDKLKNFYHSIDGNSLFKSESNEVFIGVCHGYSNYSFNFDIESEAKVSLPNPDCGTDGYWSDIGGKIVFERQSHSSTLYDCLWVIKLQPGYDHVRLVINKFRALDAGLVSGDNMLEIHEGTTSKGNKVLRYDIKDNKEDAVAVELRDGAYIRYRGLFASNYQLRMSFNLFSKVTLNMDPHKSYQYTITIGVIVPMVISVFLIMIICLLFVMIRRCRRAQREATAANSDRIQTLSRRRRRRRHRNLNGERDMPPTYEEAIQNPPCWNSNLAFGNPVDPNLPSPPPYTEMEAGRRENTGQNSSQRHPGSPTSTNSSQSEVTIGSRNRSDDSTSSSSSEEGSTWGIYPPDGEGRRGRIGRHISSSGSERSRVRSQVQSRGHSGQRHGNRSERPESRTSSVTQGTELSNLEEEREVGRKSNERNLKLDLKPNVIVSQEHIPLSEGPKPQVQTFRQVGRPVDKLEGSISPVSFEIHQEHLSEQNQRVPGNHPKPVPSKRKSKTLTNDLKKRSASVEHLQQSDSDIEFGFGRSKPGMARARSVEVLDKRTARQPNSIEESPTRYNYDNLAASTSDDGSRDVMVVYDNARNDELPSTHPHFQALSASNLALTLHDPVSSRDNVSTSISMQAGPGNMTSRAKRTGQNLEKEEQNSNMSSRELESQVQGLSNESGSRMSFIWDKEDQNDVYV</sequence>
<evidence type="ECO:0000313" key="4">
    <source>
        <dbReference type="EMBL" id="WAR12432.1"/>
    </source>
</evidence>
<keyword evidence="3" id="KW-0732">Signal</keyword>
<gene>
    <name evidence="4" type="ORF">MAR_026612</name>
</gene>
<reference evidence="4" key="1">
    <citation type="submission" date="2022-11" db="EMBL/GenBank/DDBJ databases">
        <title>Centuries of genome instability and evolution in soft-shell clam transmissible cancer (bioRxiv).</title>
        <authorList>
            <person name="Hart S.F.M."/>
            <person name="Yonemitsu M.A."/>
            <person name="Giersch R.M."/>
            <person name="Beal B.F."/>
            <person name="Arriagada G."/>
            <person name="Davis B.W."/>
            <person name="Ostrander E.A."/>
            <person name="Goff S.P."/>
            <person name="Metzger M.J."/>
        </authorList>
    </citation>
    <scope>NUCLEOTIDE SEQUENCE</scope>
    <source>
        <strain evidence="4">MELC-2E11</strain>
        <tissue evidence="4">Siphon/mantle</tissue>
    </source>
</reference>
<feature type="compositionally biased region" description="Polar residues" evidence="1">
    <location>
        <begin position="501"/>
        <end position="512"/>
    </location>
</feature>
<feature type="compositionally biased region" description="Polar residues" evidence="1">
    <location>
        <begin position="332"/>
        <end position="341"/>
    </location>
</feature>
<feature type="region of interest" description="Disordered" evidence="1">
    <location>
        <begin position="718"/>
        <end position="791"/>
    </location>
</feature>
<feature type="region of interest" description="Disordered" evidence="1">
    <location>
        <begin position="329"/>
        <end position="536"/>
    </location>
</feature>
<evidence type="ECO:0000256" key="1">
    <source>
        <dbReference type="SAM" id="MobiDB-lite"/>
    </source>
</evidence>
<feature type="compositionally biased region" description="Low complexity" evidence="1">
    <location>
        <begin position="466"/>
        <end position="486"/>
    </location>
</feature>
<feature type="compositionally biased region" description="Basic and acidic residues" evidence="1">
    <location>
        <begin position="781"/>
        <end position="791"/>
    </location>
</feature>
<proteinExistence type="predicted"/>
<feature type="compositionally biased region" description="Polar residues" evidence="1">
    <location>
        <begin position="404"/>
        <end position="427"/>
    </location>
</feature>
<feature type="compositionally biased region" description="Polar residues" evidence="1">
    <location>
        <begin position="754"/>
        <end position="776"/>
    </location>
</feature>
<feature type="compositionally biased region" description="Basic and acidic residues" evidence="1">
    <location>
        <begin position="519"/>
        <end position="533"/>
    </location>
</feature>
<feature type="chain" id="PRO_5047076742" description="CUB domain-containing protein" evidence="3">
    <location>
        <begin position="20"/>
        <end position="791"/>
    </location>
</feature>
<feature type="compositionally biased region" description="Basic residues" evidence="1">
    <location>
        <begin position="342"/>
        <end position="352"/>
    </location>
</feature>
<dbReference type="EMBL" id="CP111019">
    <property type="protein sequence ID" value="WAR12432.1"/>
    <property type="molecule type" value="Genomic_DNA"/>
</dbReference>
<name>A0ABY7EU21_MYAAR</name>
<keyword evidence="5" id="KW-1185">Reference proteome</keyword>
<keyword evidence="2" id="KW-0472">Membrane</keyword>
<keyword evidence="2" id="KW-0812">Transmembrane</keyword>
<protein>
    <recommendedName>
        <fullName evidence="6">CUB domain-containing protein</fullName>
    </recommendedName>
</protein>
<feature type="region of interest" description="Disordered" evidence="1">
    <location>
        <begin position="571"/>
        <end position="622"/>
    </location>
</feature>
<feature type="compositionally biased region" description="Low complexity" evidence="1">
    <location>
        <begin position="437"/>
        <end position="448"/>
    </location>
</feature>
<evidence type="ECO:0008006" key="6">
    <source>
        <dbReference type="Google" id="ProtNLM"/>
    </source>
</evidence>
<organism evidence="4 5">
    <name type="scientific">Mya arenaria</name>
    <name type="common">Soft-shell clam</name>
    <dbReference type="NCBI Taxonomy" id="6604"/>
    <lineage>
        <taxon>Eukaryota</taxon>
        <taxon>Metazoa</taxon>
        <taxon>Spiralia</taxon>
        <taxon>Lophotrochozoa</taxon>
        <taxon>Mollusca</taxon>
        <taxon>Bivalvia</taxon>
        <taxon>Autobranchia</taxon>
        <taxon>Heteroconchia</taxon>
        <taxon>Euheterodonta</taxon>
        <taxon>Imparidentia</taxon>
        <taxon>Neoheterodontei</taxon>
        <taxon>Myida</taxon>
        <taxon>Myoidea</taxon>
        <taxon>Myidae</taxon>
        <taxon>Mya</taxon>
    </lineage>
</organism>
<feature type="transmembrane region" description="Helical" evidence="2">
    <location>
        <begin position="293"/>
        <end position="318"/>
    </location>
</feature>
<evidence type="ECO:0000256" key="3">
    <source>
        <dbReference type="SAM" id="SignalP"/>
    </source>
</evidence>
<accession>A0ABY7EU21</accession>
<evidence type="ECO:0000256" key="2">
    <source>
        <dbReference type="SAM" id="Phobius"/>
    </source>
</evidence>
<feature type="compositionally biased region" description="Polar residues" evidence="1">
    <location>
        <begin position="720"/>
        <end position="747"/>
    </location>
</feature>